<dbReference type="PANTHER" id="PTHR38588">
    <property type="entry name" value="BLL0334 PROTEIN"/>
    <property type="match status" value="1"/>
</dbReference>
<evidence type="ECO:0000313" key="2">
    <source>
        <dbReference type="Proteomes" id="UP001597063"/>
    </source>
</evidence>
<keyword evidence="2" id="KW-1185">Reference proteome</keyword>
<dbReference type="InterPro" id="IPR010419">
    <property type="entry name" value="CO_DH_gsu"/>
</dbReference>
<dbReference type="PANTHER" id="PTHR38588:SF1">
    <property type="entry name" value="BLL0334 PROTEIN"/>
    <property type="match status" value="1"/>
</dbReference>
<name>A0ABW2XNS6_9ACTN</name>
<dbReference type="Pfam" id="PF06240">
    <property type="entry name" value="COXG"/>
    <property type="match status" value="1"/>
</dbReference>
<sequence>MISITETIDVPSPPERVWEVISSPPDVVSCIAGAELGEAHGDGSFDGALVVKFGAVRVRFRARVHLELDETALRGMLTARGKDGQAATRFTAEATFHVAEDGNGSRVAMNGEVQLTGKLTSLIEAGAGVVVSRMTKDFAARLVERCAAPAGPEAAAAVPAGLSTAPKATATKTAPAAPAGTATPAKPAARIRAWWAALWSRLAERSSQGGRA</sequence>
<dbReference type="Proteomes" id="UP001597063">
    <property type="component" value="Unassembled WGS sequence"/>
</dbReference>
<evidence type="ECO:0000313" key="1">
    <source>
        <dbReference type="EMBL" id="MFD0687305.1"/>
    </source>
</evidence>
<dbReference type="SUPFAM" id="SSF55961">
    <property type="entry name" value="Bet v1-like"/>
    <property type="match status" value="1"/>
</dbReference>
<dbReference type="InterPro" id="IPR023393">
    <property type="entry name" value="START-like_dom_sf"/>
</dbReference>
<reference evidence="2" key="1">
    <citation type="journal article" date="2019" name="Int. J. Syst. Evol. Microbiol.">
        <title>The Global Catalogue of Microorganisms (GCM) 10K type strain sequencing project: providing services to taxonomists for standard genome sequencing and annotation.</title>
        <authorList>
            <consortium name="The Broad Institute Genomics Platform"/>
            <consortium name="The Broad Institute Genome Sequencing Center for Infectious Disease"/>
            <person name="Wu L."/>
            <person name="Ma J."/>
        </authorList>
    </citation>
    <scope>NUCLEOTIDE SEQUENCE [LARGE SCALE GENOMIC DNA]</scope>
    <source>
        <strain evidence="2">JCM 9371</strain>
    </source>
</reference>
<accession>A0ABW2XNS6</accession>
<dbReference type="Gene3D" id="3.30.530.20">
    <property type="match status" value="1"/>
</dbReference>
<dbReference type="CDD" id="cd07823">
    <property type="entry name" value="SRPBCC_5"/>
    <property type="match status" value="1"/>
</dbReference>
<dbReference type="EMBL" id="JBHTGP010000012">
    <property type="protein sequence ID" value="MFD0687305.1"/>
    <property type="molecule type" value="Genomic_DNA"/>
</dbReference>
<comment type="caution">
    <text evidence="1">The sequence shown here is derived from an EMBL/GenBank/DDBJ whole genome shotgun (WGS) entry which is preliminary data.</text>
</comment>
<protein>
    <submittedName>
        <fullName evidence="1">SRPBCC family protein</fullName>
    </submittedName>
</protein>
<dbReference type="RefSeq" id="WP_131758192.1">
    <property type="nucleotide sequence ID" value="NZ_CAACUY010000046.1"/>
</dbReference>
<organism evidence="1 2">
    <name type="scientific">Actinomadura fibrosa</name>
    <dbReference type="NCBI Taxonomy" id="111802"/>
    <lineage>
        <taxon>Bacteria</taxon>
        <taxon>Bacillati</taxon>
        <taxon>Actinomycetota</taxon>
        <taxon>Actinomycetes</taxon>
        <taxon>Streptosporangiales</taxon>
        <taxon>Thermomonosporaceae</taxon>
        <taxon>Actinomadura</taxon>
    </lineage>
</organism>
<gene>
    <name evidence="1" type="ORF">ACFQZM_22600</name>
</gene>
<proteinExistence type="predicted"/>